<dbReference type="Gramene" id="arahy.Tifrunner.gnm2.ann2.Ah09g432100.1">
    <property type="protein sequence ID" value="arahy.Tifrunner.gnm2.ann2.Ah09g432100.1-CDS-1"/>
    <property type="gene ID" value="arahy.Tifrunner.gnm2.ann2.Ah09g432100"/>
</dbReference>
<dbReference type="AlphaFoldDB" id="A0A445BDE0"/>
<keyword evidence="13" id="KW-1185">Reference proteome</keyword>
<evidence type="ECO:0000256" key="5">
    <source>
        <dbReference type="ARBA" id="ARBA00023279"/>
    </source>
</evidence>
<keyword evidence="6" id="KW-0968">Cytoplasmic vesicle</keyword>
<dbReference type="Proteomes" id="UP000289738">
    <property type="component" value="Chromosome A09"/>
</dbReference>
<sequence>MAHYTNHSVYIVTIILVATTLASNATKSMSESAHPSLATRLKVDGEPESVNCWDSLFQLQACTGEVIMFFLNGETYLGPSCCHAIIIVGHDCWPQMLASLGFSAEETDILQGYCDAEQQHHHHYSPPSPPSPPPSSLPLRHVITNNS</sequence>
<evidence type="ECO:0000256" key="3">
    <source>
        <dbReference type="ARBA" id="ARBA00022525"/>
    </source>
</evidence>
<dbReference type="OrthoDB" id="776947at2759"/>
<comment type="similarity">
    <text evidence="8">Belongs to the plant egg cell-secreted peptide family.</text>
</comment>
<comment type="subcellular location">
    <subcellularLocation>
        <location evidence="1">Cytoplasmic vesicle</location>
    </subcellularLocation>
    <subcellularLocation>
        <location evidence="2">Secreted</location>
    </subcellularLocation>
</comment>
<dbReference type="STRING" id="3818.A0A445BDE0"/>
<evidence type="ECO:0000259" key="11">
    <source>
        <dbReference type="Pfam" id="PF05617"/>
    </source>
</evidence>
<evidence type="ECO:0000256" key="8">
    <source>
        <dbReference type="ARBA" id="ARBA00034484"/>
    </source>
</evidence>
<gene>
    <name evidence="12" type="ORF">Ahy_A09g041648</name>
</gene>
<dbReference type="GO" id="GO:0005576">
    <property type="term" value="C:extracellular region"/>
    <property type="evidence" value="ECO:0007669"/>
    <property type="project" value="UniProtKB-SubCell"/>
</dbReference>
<dbReference type="PANTHER" id="PTHR35293:SF1">
    <property type="entry name" value="EGG CELL-SECRETED PROTEIN 1.5"/>
    <property type="match status" value="1"/>
</dbReference>
<protein>
    <recommendedName>
        <fullName evidence="11">Prolamin-like domain-containing protein</fullName>
    </recommendedName>
</protein>
<dbReference type="GO" id="GO:0009567">
    <property type="term" value="P:double fertilization forming a zygote and endosperm"/>
    <property type="evidence" value="ECO:0007669"/>
    <property type="project" value="InterPro"/>
</dbReference>
<keyword evidence="3" id="KW-0964">Secreted</keyword>
<organism evidence="12 13">
    <name type="scientific">Arachis hypogaea</name>
    <name type="common">Peanut</name>
    <dbReference type="NCBI Taxonomy" id="3818"/>
    <lineage>
        <taxon>Eukaryota</taxon>
        <taxon>Viridiplantae</taxon>
        <taxon>Streptophyta</taxon>
        <taxon>Embryophyta</taxon>
        <taxon>Tracheophyta</taxon>
        <taxon>Spermatophyta</taxon>
        <taxon>Magnoliopsida</taxon>
        <taxon>eudicotyledons</taxon>
        <taxon>Gunneridae</taxon>
        <taxon>Pentapetalae</taxon>
        <taxon>rosids</taxon>
        <taxon>fabids</taxon>
        <taxon>Fabales</taxon>
        <taxon>Fabaceae</taxon>
        <taxon>Papilionoideae</taxon>
        <taxon>50 kb inversion clade</taxon>
        <taxon>dalbergioids sensu lato</taxon>
        <taxon>Dalbergieae</taxon>
        <taxon>Pterocarpus clade</taxon>
        <taxon>Arachis</taxon>
    </lineage>
</organism>
<evidence type="ECO:0000256" key="1">
    <source>
        <dbReference type="ARBA" id="ARBA00004541"/>
    </source>
</evidence>
<keyword evidence="5" id="KW-0278">Fertilization</keyword>
<dbReference type="Pfam" id="PF05617">
    <property type="entry name" value="Prolamin_like"/>
    <property type="match status" value="1"/>
</dbReference>
<feature type="compositionally biased region" description="Pro residues" evidence="9">
    <location>
        <begin position="126"/>
        <end position="136"/>
    </location>
</feature>
<dbReference type="GO" id="GO:0080155">
    <property type="term" value="P:regulation of double fertilization forming a zygote and endosperm"/>
    <property type="evidence" value="ECO:0007669"/>
    <property type="project" value="UniProtKB-ARBA"/>
</dbReference>
<evidence type="ECO:0000256" key="10">
    <source>
        <dbReference type="SAM" id="SignalP"/>
    </source>
</evidence>
<dbReference type="InterPro" id="IPR008502">
    <property type="entry name" value="Prolamin-like"/>
</dbReference>
<dbReference type="EMBL" id="SDMP01000009">
    <property type="protein sequence ID" value="RYR36692.1"/>
    <property type="molecule type" value="Genomic_DNA"/>
</dbReference>
<feature type="region of interest" description="Disordered" evidence="9">
    <location>
        <begin position="119"/>
        <end position="139"/>
    </location>
</feature>
<comment type="caution">
    <text evidence="12">The sequence shown here is derived from an EMBL/GenBank/DDBJ whole genome shotgun (WGS) entry which is preliminary data.</text>
</comment>
<feature type="signal peptide" evidence="10">
    <location>
        <begin position="1"/>
        <end position="22"/>
    </location>
</feature>
<comment type="function">
    <text evidence="7">Involved in the regulation of gamete interactions during the double fertilization and to prevent multiple-pollen tube attraction; mediates the redistribution of the gamete fusogen HAP2/GCS1 to the cell surface after secretion upon sperm arrival.</text>
</comment>
<dbReference type="PANTHER" id="PTHR35293">
    <property type="entry name" value="EGG CELL-SECRETED PROTEIN 1.5"/>
    <property type="match status" value="1"/>
</dbReference>
<evidence type="ECO:0000256" key="9">
    <source>
        <dbReference type="SAM" id="MobiDB-lite"/>
    </source>
</evidence>
<evidence type="ECO:0000256" key="7">
    <source>
        <dbReference type="ARBA" id="ARBA00034457"/>
    </source>
</evidence>
<evidence type="ECO:0000313" key="12">
    <source>
        <dbReference type="EMBL" id="RYR36692.1"/>
    </source>
</evidence>
<dbReference type="GO" id="GO:0031410">
    <property type="term" value="C:cytoplasmic vesicle"/>
    <property type="evidence" value="ECO:0007669"/>
    <property type="project" value="UniProtKB-SubCell"/>
</dbReference>
<feature type="chain" id="PRO_5019090650" description="Prolamin-like domain-containing protein" evidence="10">
    <location>
        <begin position="23"/>
        <end position="147"/>
    </location>
</feature>
<dbReference type="GO" id="GO:2000008">
    <property type="term" value="P:regulation of protein localization to cell surface"/>
    <property type="evidence" value="ECO:0007669"/>
    <property type="project" value="UniProtKB-ARBA"/>
</dbReference>
<evidence type="ECO:0000256" key="6">
    <source>
        <dbReference type="ARBA" id="ARBA00023329"/>
    </source>
</evidence>
<dbReference type="InterPro" id="IPR044711">
    <property type="entry name" value="EC11-15"/>
</dbReference>
<evidence type="ECO:0000256" key="4">
    <source>
        <dbReference type="ARBA" id="ARBA00022729"/>
    </source>
</evidence>
<accession>A0A445BDE0</accession>
<reference evidence="12 13" key="1">
    <citation type="submission" date="2019-01" db="EMBL/GenBank/DDBJ databases">
        <title>Sequencing of cultivated peanut Arachis hypogaea provides insights into genome evolution and oil improvement.</title>
        <authorList>
            <person name="Chen X."/>
        </authorList>
    </citation>
    <scope>NUCLEOTIDE SEQUENCE [LARGE SCALE GENOMIC DNA]</scope>
    <source>
        <strain evidence="13">cv. Fuhuasheng</strain>
        <tissue evidence="12">Leaves</tissue>
    </source>
</reference>
<keyword evidence="4 10" id="KW-0732">Signal</keyword>
<evidence type="ECO:0000256" key="2">
    <source>
        <dbReference type="ARBA" id="ARBA00004613"/>
    </source>
</evidence>
<evidence type="ECO:0000313" key="13">
    <source>
        <dbReference type="Proteomes" id="UP000289738"/>
    </source>
</evidence>
<feature type="domain" description="Prolamin-like" evidence="11">
    <location>
        <begin position="51"/>
        <end position="115"/>
    </location>
</feature>
<name>A0A445BDE0_ARAHY</name>
<proteinExistence type="inferred from homology"/>